<keyword evidence="1" id="KW-0472">Membrane</keyword>
<evidence type="ECO:0000313" key="2">
    <source>
        <dbReference type="EMBL" id="MDN7226996.1"/>
    </source>
</evidence>
<reference evidence="2 3" key="1">
    <citation type="submission" date="2023-06" db="EMBL/GenBank/DDBJ databases">
        <title>Novel species in genus Planococcus.</title>
        <authorList>
            <person name="Ning S."/>
        </authorList>
    </citation>
    <scope>NUCLEOTIDE SEQUENCE [LARGE SCALE GENOMIC DNA]</scope>
    <source>
        <strain evidence="2 3">N064</strain>
    </source>
</reference>
<evidence type="ECO:0000256" key="1">
    <source>
        <dbReference type="SAM" id="Phobius"/>
    </source>
</evidence>
<evidence type="ECO:0000313" key="3">
    <source>
        <dbReference type="Proteomes" id="UP001172054"/>
    </source>
</evidence>
<comment type="caution">
    <text evidence="2">The sequence shown here is derived from an EMBL/GenBank/DDBJ whole genome shotgun (WGS) entry which is preliminary data.</text>
</comment>
<dbReference type="EMBL" id="JAUJWW010000002">
    <property type="protein sequence ID" value="MDN7226996.1"/>
    <property type="molecule type" value="Genomic_DNA"/>
</dbReference>
<name>A0ABT8MQ49_9BACL</name>
<organism evidence="2 3">
    <name type="scientific">Planococcus liqunii</name>
    <dbReference type="NCBI Taxonomy" id="3058394"/>
    <lineage>
        <taxon>Bacteria</taxon>
        <taxon>Bacillati</taxon>
        <taxon>Bacillota</taxon>
        <taxon>Bacilli</taxon>
        <taxon>Bacillales</taxon>
        <taxon>Caryophanaceae</taxon>
        <taxon>Planococcus</taxon>
    </lineage>
</organism>
<feature type="transmembrane region" description="Helical" evidence="1">
    <location>
        <begin position="68"/>
        <end position="88"/>
    </location>
</feature>
<dbReference type="Proteomes" id="UP001172054">
    <property type="component" value="Unassembled WGS sequence"/>
</dbReference>
<gene>
    <name evidence="2" type="ORF">QWY15_06750</name>
</gene>
<evidence type="ECO:0008006" key="4">
    <source>
        <dbReference type="Google" id="ProtNLM"/>
    </source>
</evidence>
<proteinExistence type="predicted"/>
<accession>A0ABT8MQ49</accession>
<feature type="transmembrane region" description="Helical" evidence="1">
    <location>
        <begin position="46"/>
        <end position="62"/>
    </location>
</feature>
<keyword evidence="1" id="KW-1133">Transmembrane helix</keyword>
<dbReference type="NCBIfam" id="TIGR04104">
    <property type="entry name" value="cxxc_20_cxxc"/>
    <property type="match status" value="1"/>
</dbReference>
<protein>
    <recommendedName>
        <fullName evidence="4">Cxxc_20_cxxc protein</fullName>
    </recommendedName>
</protein>
<keyword evidence="3" id="KW-1185">Reference proteome</keyword>
<dbReference type="InterPro" id="IPR026369">
    <property type="entry name" value="CxxC_20_CxxC"/>
</dbReference>
<dbReference type="RefSeq" id="WP_300983819.1">
    <property type="nucleotide sequence ID" value="NZ_CP129238.1"/>
</dbReference>
<sequence length="99" mass="11604">MPICSYCRTRWTWKQTIKKTFTLSNKLECPICGKLQYISKKSRKRISLLNLVILLPLLLNAVTSIEPLFNITLIFIFFIASMVFMPFLTELSSEEEPLW</sequence>
<keyword evidence="1" id="KW-0812">Transmembrane</keyword>